<evidence type="ECO:0000313" key="2">
    <source>
        <dbReference type="EMBL" id="CAG8810706.1"/>
    </source>
</evidence>
<comment type="caution">
    <text evidence="2">The sequence shown here is derived from an EMBL/GenBank/DDBJ whole genome shotgun (WGS) entry which is preliminary data.</text>
</comment>
<feature type="non-terminal residue" evidence="2">
    <location>
        <position position="1"/>
    </location>
</feature>
<accession>A0ABN7W1D3</accession>
<reference evidence="2 3" key="1">
    <citation type="submission" date="2021-06" db="EMBL/GenBank/DDBJ databases">
        <authorList>
            <person name="Kallberg Y."/>
            <person name="Tangrot J."/>
            <person name="Rosling A."/>
        </authorList>
    </citation>
    <scope>NUCLEOTIDE SEQUENCE [LARGE SCALE GENOMIC DNA]</scope>
    <source>
        <strain evidence="2 3">120-4 pot B 10/14</strain>
    </source>
</reference>
<evidence type="ECO:0000313" key="3">
    <source>
        <dbReference type="Proteomes" id="UP000789901"/>
    </source>
</evidence>
<proteinExistence type="predicted"/>
<organism evidence="2 3">
    <name type="scientific">Gigaspora margarita</name>
    <dbReference type="NCBI Taxonomy" id="4874"/>
    <lineage>
        <taxon>Eukaryota</taxon>
        <taxon>Fungi</taxon>
        <taxon>Fungi incertae sedis</taxon>
        <taxon>Mucoromycota</taxon>
        <taxon>Glomeromycotina</taxon>
        <taxon>Glomeromycetes</taxon>
        <taxon>Diversisporales</taxon>
        <taxon>Gigasporaceae</taxon>
        <taxon>Gigaspora</taxon>
    </lineage>
</organism>
<protein>
    <submittedName>
        <fullName evidence="2">9331_t:CDS:1</fullName>
    </submittedName>
</protein>
<keyword evidence="1" id="KW-0175">Coiled coil</keyword>
<dbReference type="EMBL" id="CAJVQB010027527">
    <property type="protein sequence ID" value="CAG8810706.1"/>
    <property type="molecule type" value="Genomic_DNA"/>
</dbReference>
<evidence type="ECO:0000256" key="1">
    <source>
        <dbReference type="SAM" id="Coils"/>
    </source>
</evidence>
<feature type="coiled-coil region" evidence="1">
    <location>
        <begin position="20"/>
        <end position="54"/>
    </location>
</feature>
<keyword evidence="3" id="KW-1185">Reference proteome</keyword>
<dbReference type="Proteomes" id="UP000789901">
    <property type="component" value="Unassembled WGS sequence"/>
</dbReference>
<gene>
    <name evidence="2" type="ORF">GMARGA_LOCUS25155</name>
</gene>
<sequence>ERTELKGRIANLLRHAVEENKVCDTENAKLKTRIEELESENVKFRDRIMKVEQRQLQNDAMQEFCRARDQSFLTPKISITTSPSKHKSLKDIETDNFLDMQSKKEVSNMMIKRNREKKFQTQELHNTSLLMLIPPILSEVSISNISDGDNLSKVLLQKLKQKPGQNISAPIYFVKIAQEKGNREYCLSDILLLDLAQLFNKATDAEYSAIKANQEETLCWINYENEFIIQYNDIIKNSHSKIGKKKAKGIIYDKILEHLIIIHKRRFKEIAKIQNVRRKKKECESMAETEFLEYKQNFEAKMGVPTTSYKKELKNKSLALIEYA</sequence>
<name>A0ABN7W1D3_GIGMA</name>